<keyword evidence="6 11" id="KW-0812">Transmembrane</keyword>
<evidence type="ECO:0000256" key="9">
    <source>
        <dbReference type="ARBA" id="ARBA00023010"/>
    </source>
</evidence>
<dbReference type="PANTHER" id="PTHR33909:SF1">
    <property type="entry name" value="SEC TRANSLOCON ACCESSORY COMPLEX SUBUNIT YAJC"/>
    <property type="match status" value="1"/>
</dbReference>
<dbReference type="SMART" id="SM01323">
    <property type="entry name" value="YajC"/>
    <property type="match status" value="1"/>
</dbReference>
<gene>
    <name evidence="12" type="ORF">HNQ77_003427</name>
</gene>
<dbReference type="InterPro" id="IPR003849">
    <property type="entry name" value="Preprotein_translocase_YajC"/>
</dbReference>
<comment type="subcellular location">
    <subcellularLocation>
        <location evidence="1">Cell membrane</location>
        <topology evidence="1">Single-pass membrane protein</topology>
    </subcellularLocation>
</comment>
<evidence type="ECO:0000256" key="8">
    <source>
        <dbReference type="ARBA" id="ARBA00022989"/>
    </source>
</evidence>
<organism evidence="12 13">
    <name type="scientific">Silvibacterium bohemicum</name>
    <dbReference type="NCBI Taxonomy" id="1577686"/>
    <lineage>
        <taxon>Bacteria</taxon>
        <taxon>Pseudomonadati</taxon>
        <taxon>Acidobacteriota</taxon>
        <taxon>Terriglobia</taxon>
        <taxon>Terriglobales</taxon>
        <taxon>Acidobacteriaceae</taxon>
        <taxon>Silvibacterium</taxon>
    </lineage>
</organism>
<evidence type="ECO:0000256" key="1">
    <source>
        <dbReference type="ARBA" id="ARBA00004162"/>
    </source>
</evidence>
<keyword evidence="4" id="KW-0813">Transport</keyword>
<name>A0A841JVU1_9BACT</name>
<keyword evidence="13" id="KW-1185">Reference proteome</keyword>
<dbReference type="GO" id="GO:0015031">
    <property type="term" value="P:protein transport"/>
    <property type="evidence" value="ECO:0007669"/>
    <property type="project" value="UniProtKB-KW"/>
</dbReference>
<accession>A0A841JVU1</accession>
<dbReference type="NCBIfam" id="TIGR00739">
    <property type="entry name" value="yajC"/>
    <property type="match status" value="1"/>
</dbReference>
<dbReference type="PANTHER" id="PTHR33909">
    <property type="entry name" value="SEC TRANSLOCON ACCESSORY COMPLEX SUBUNIT YAJC"/>
    <property type="match status" value="1"/>
</dbReference>
<evidence type="ECO:0000256" key="4">
    <source>
        <dbReference type="ARBA" id="ARBA00022448"/>
    </source>
</evidence>
<dbReference type="EMBL" id="JACHEK010000007">
    <property type="protein sequence ID" value="MBB6145466.1"/>
    <property type="molecule type" value="Genomic_DNA"/>
</dbReference>
<evidence type="ECO:0000256" key="10">
    <source>
        <dbReference type="ARBA" id="ARBA00023136"/>
    </source>
</evidence>
<comment type="similarity">
    <text evidence="2">Belongs to the YajC family.</text>
</comment>
<keyword evidence="5" id="KW-1003">Cell membrane</keyword>
<evidence type="ECO:0000313" key="13">
    <source>
        <dbReference type="Proteomes" id="UP000538666"/>
    </source>
</evidence>
<feature type="transmembrane region" description="Helical" evidence="11">
    <location>
        <begin position="6"/>
        <end position="32"/>
    </location>
</feature>
<evidence type="ECO:0000313" key="12">
    <source>
        <dbReference type="EMBL" id="MBB6145466.1"/>
    </source>
</evidence>
<dbReference type="PRINTS" id="PR01853">
    <property type="entry name" value="YAJCTRNLCASE"/>
</dbReference>
<evidence type="ECO:0000256" key="7">
    <source>
        <dbReference type="ARBA" id="ARBA00022927"/>
    </source>
</evidence>
<evidence type="ECO:0000256" key="2">
    <source>
        <dbReference type="ARBA" id="ARBA00006742"/>
    </source>
</evidence>
<dbReference type="AlphaFoldDB" id="A0A841JVU1"/>
<proteinExistence type="inferred from homology"/>
<evidence type="ECO:0000256" key="11">
    <source>
        <dbReference type="SAM" id="Phobius"/>
    </source>
</evidence>
<dbReference type="GO" id="GO:0005886">
    <property type="term" value="C:plasma membrane"/>
    <property type="evidence" value="ECO:0007669"/>
    <property type="project" value="UniProtKB-SubCell"/>
</dbReference>
<comment type="caution">
    <text evidence="12">The sequence shown here is derived from an EMBL/GenBank/DDBJ whole genome shotgun (WGS) entry which is preliminary data.</text>
</comment>
<keyword evidence="7" id="KW-0653">Protein transport</keyword>
<keyword evidence="8 11" id="KW-1133">Transmembrane helix</keyword>
<keyword evidence="9" id="KW-0811">Translocation</keyword>
<dbReference type="Proteomes" id="UP000538666">
    <property type="component" value="Unassembled WGS sequence"/>
</dbReference>
<protein>
    <recommendedName>
        <fullName evidence="3">Sec translocon accessory complex subunit YajC</fullName>
    </recommendedName>
</protein>
<dbReference type="RefSeq" id="WP_221302493.1">
    <property type="nucleotide sequence ID" value="NZ_JACHEK010000007.1"/>
</dbReference>
<evidence type="ECO:0000256" key="5">
    <source>
        <dbReference type="ARBA" id="ARBA00022475"/>
    </source>
</evidence>
<reference evidence="12 13" key="1">
    <citation type="submission" date="2020-08" db="EMBL/GenBank/DDBJ databases">
        <title>Genomic Encyclopedia of Type Strains, Phase IV (KMG-IV): sequencing the most valuable type-strain genomes for metagenomic binning, comparative biology and taxonomic classification.</title>
        <authorList>
            <person name="Goeker M."/>
        </authorList>
    </citation>
    <scope>NUCLEOTIDE SEQUENCE [LARGE SCALE GENOMIC DNA]</scope>
    <source>
        <strain evidence="12 13">DSM 103733</strain>
    </source>
</reference>
<keyword evidence="10 11" id="KW-0472">Membrane</keyword>
<evidence type="ECO:0000256" key="3">
    <source>
        <dbReference type="ARBA" id="ARBA00014962"/>
    </source>
</evidence>
<evidence type="ECO:0000256" key="6">
    <source>
        <dbReference type="ARBA" id="ARBA00022692"/>
    </source>
</evidence>
<dbReference type="Pfam" id="PF02699">
    <property type="entry name" value="YajC"/>
    <property type="match status" value="1"/>
</dbReference>
<sequence>MTSTILLAIALPPGVLQFLPFVLIIGVFYLLLIRPNQKKQQTWQQMLNDLKAGDKVTTSGGIRGTILSIKEDAIQLRVPPDNIKIEVVKSAIASVTTEDAAK</sequence>